<dbReference type="InterPro" id="IPR006860">
    <property type="entry name" value="FecR"/>
</dbReference>
<evidence type="ECO:0000259" key="3">
    <source>
        <dbReference type="Pfam" id="PF16344"/>
    </source>
</evidence>
<reference evidence="4 5" key="1">
    <citation type="submission" date="2013-04" db="EMBL/GenBank/DDBJ databases">
        <title>The Genome Sequence of Bacteroides massiliensis DSM 17679.</title>
        <authorList>
            <consortium name="The Broad Institute Genomics Platform"/>
            <person name="Earl A."/>
            <person name="Ward D."/>
            <person name="Feldgarden M."/>
            <person name="Gevers D."/>
            <person name="Martens E."/>
            <person name="Fenner L."/>
            <person name="Roux V."/>
            <person name="Mallet M.N."/>
            <person name="Raoult D."/>
            <person name="Walker B."/>
            <person name="Young S."/>
            <person name="Zeng Q."/>
            <person name="Gargeya S."/>
            <person name="Fitzgerald M."/>
            <person name="Haas B."/>
            <person name="Abouelleil A."/>
            <person name="Allen A.W."/>
            <person name="Alvarado L."/>
            <person name="Arachchi H.M."/>
            <person name="Berlin A.M."/>
            <person name="Chapman S.B."/>
            <person name="Gainer-Dewar J."/>
            <person name="Goldberg J."/>
            <person name="Griggs A."/>
            <person name="Gujja S."/>
            <person name="Hansen M."/>
            <person name="Howarth C."/>
            <person name="Imamovic A."/>
            <person name="Ireland A."/>
            <person name="Larimer J."/>
            <person name="McCowan C."/>
            <person name="Murphy C."/>
            <person name="Pearson M."/>
            <person name="Poon T.W."/>
            <person name="Priest M."/>
            <person name="Roberts A."/>
            <person name="Saif S."/>
            <person name="Shea T."/>
            <person name="Sisk P."/>
            <person name="Sykes S."/>
            <person name="Wortman J."/>
            <person name="Nusbaum C."/>
            <person name="Birren B."/>
        </authorList>
    </citation>
    <scope>NUCLEOTIDE SEQUENCE [LARGE SCALE GENOMIC DNA]</scope>
    <source>
        <strain evidence="5">B84634 / Timone 84634 / DSM 17679 / JCM 13223</strain>
    </source>
</reference>
<dbReference type="PANTHER" id="PTHR30273">
    <property type="entry name" value="PERIPLASMIC SIGNAL SENSOR AND SIGMA FACTOR ACTIVATOR FECR-RELATED"/>
    <property type="match status" value="1"/>
</dbReference>
<dbReference type="STRING" id="1121098.HMPREF1534_03274"/>
<dbReference type="GO" id="GO:0016989">
    <property type="term" value="F:sigma factor antagonist activity"/>
    <property type="evidence" value="ECO:0007669"/>
    <property type="project" value="TreeGrafter"/>
</dbReference>
<keyword evidence="1" id="KW-0472">Membrane</keyword>
<sequence>MDKNRDDIIRKLFERSLEPKERGELNNYEFINDALRKQWEEAPAIVDSVREERILHSVLKNVKRKTNYFTYSFYRYGIAVSVAICMLLSALLFVESGRQEVIYVVNTGYQSMDSVKLADGTKVMLGAGSKLTYPQKFSGSNREVKLSGQAFFNVSPDKSHPFIVKTKKMDVTVMGTSFEIFSYDNDKEVEAVLLTGKVKVAISDNKKLEGKIYTLAPNEKLTYSEEKGVNLTNIDADAYSGWRKGKRMSFKNETLQMILNRLEKWYGQRIECDPQLAEYYRFTFTVHSEPLALILNYISHSAPLTYKMVGNNHYLIELKH</sequence>
<keyword evidence="1" id="KW-0812">Transmembrane</keyword>
<keyword evidence="1" id="KW-1133">Transmembrane helix</keyword>
<comment type="caution">
    <text evidence="4">The sequence shown here is derived from an EMBL/GenBank/DDBJ whole genome shotgun (WGS) entry which is preliminary data.</text>
</comment>
<dbReference type="PATRIC" id="fig|1121098.3.peg.3321"/>
<organism evidence="4 5">
    <name type="scientific">Phocaeicola massiliensis B84634 = Timone 84634 = DSM 17679 = JCM 13223</name>
    <dbReference type="NCBI Taxonomy" id="1121098"/>
    <lineage>
        <taxon>Bacteria</taxon>
        <taxon>Pseudomonadati</taxon>
        <taxon>Bacteroidota</taxon>
        <taxon>Bacteroidia</taxon>
        <taxon>Bacteroidales</taxon>
        <taxon>Bacteroidaceae</taxon>
        <taxon>Phocaeicola</taxon>
    </lineage>
</organism>
<dbReference type="Gene3D" id="3.55.50.30">
    <property type="match status" value="1"/>
</dbReference>
<dbReference type="EMBL" id="AQHY01000039">
    <property type="protein sequence ID" value="EOA52625.1"/>
    <property type="molecule type" value="Genomic_DNA"/>
</dbReference>
<evidence type="ECO:0000313" key="5">
    <source>
        <dbReference type="Proteomes" id="UP000017831"/>
    </source>
</evidence>
<gene>
    <name evidence="4" type="ORF">HMPREF1534_03274</name>
</gene>
<evidence type="ECO:0008006" key="6">
    <source>
        <dbReference type="Google" id="ProtNLM"/>
    </source>
</evidence>
<dbReference type="Proteomes" id="UP000017831">
    <property type="component" value="Unassembled WGS sequence"/>
</dbReference>
<evidence type="ECO:0000256" key="1">
    <source>
        <dbReference type="SAM" id="Phobius"/>
    </source>
</evidence>
<evidence type="ECO:0000259" key="2">
    <source>
        <dbReference type="Pfam" id="PF04773"/>
    </source>
</evidence>
<dbReference type="Gene3D" id="2.60.120.1440">
    <property type="match status" value="1"/>
</dbReference>
<dbReference type="eggNOG" id="COG3712">
    <property type="taxonomic scope" value="Bacteria"/>
</dbReference>
<feature type="domain" description="FecR protein" evidence="2">
    <location>
        <begin position="104"/>
        <end position="199"/>
    </location>
</feature>
<dbReference type="PIRSF" id="PIRSF018266">
    <property type="entry name" value="FecR"/>
    <property type="match status" value="1"/>
</dbReference>
<dbReference type="InterPro" id="IPR032508">
    <property type="entry name" value="FecR_C"/>
</dbReference>
<protein>
    <recommendedName>
        <fullName evidence="6">FecR protein domain-containing protein</fullName>
    </recommendedName>
</protein>
<dbReference type="OrthoDB" id="1097132at2"/>
<dbReference type="HOGENOM" id="CLU_050192_2_3_10"/>
<accession>U6R8E3</accession>
<name>U6R8E3_9BACT</name>
<evidence type="ECO:0000313" key="4">
    <source>
        <dbReference type="EMBL" id="EOA52625.1"/>
    </source>
</evidence>
<proteinExistence type="predicted"/>
<dbReference type="InterPro" id="IPR012373">
    <property type="entry name" value="Ferrdict_sens_TM"/>
</dbReference>
<dbReference type="Pfam" id="PF04773">
    <property type="entry name" value="FecR"/>
    <property type="match status" value="1"/>
</dbReference>
<dbReference type="GeneID" id="60060869"/>
<feature type="domain" description="Protein FecR C-terminal" evidence="3">
    <location>
        <begin position="248"/>
        <end position="314"/>
    </location>
</feature>
<dbReference type="Pfam" id="PF16344">
    <property type="entry name" value="FecR_C"/>
    <property type="match status" value="1"/>
</dbReference>
<dbReference type="RefSeq" id="WP_005943739.1">
    <property type="nucleotide sequence ID" value="NZ_KB890331.1"/>
</dbReference>
<dbReference type="PANTHER" id="PTHR30273:SF2">
    <property type="entry name" value="PROTEIN FECR"/>
    <property type="match status" value="1"/>
</dbReference>
<feature type="transmembrane region" description="Helical" evidence="1">
    <location>
        <begin position="73"/>
        <end position="94"/>
    </location>
</feature>
<keyword evidence="5" id="KW-1185">Reference proteome</keyword>
<dbReference type="AlphaFoldDB" id="U6R8E3"/>